<dbReference type="EMBL" id="FMMM01000067">
    <property type="protein sequence ID" value="SCQ23066.1"/>
    <property type="molecule type" value="Genomic_DNA"/>
</dbReference>
<dbReference type="GO" id="GO:0003677">
    <property type="term" value="F:DNA binding"/>
    <property type="evidence" value="ECO:0007669"/>
    <property type="project" value="UniProtKB-UniRule"/>
</dbReference>
<reference evidence="4 5" key="1">
    <citation type="submission" date="2016-09" db="EMBL/GenBank/DDBJ databases">
        <authorList>
            <person name="Capua I."/>
            <person name="De Benedictis P."/>
            <person name="Joannis T."/>
            <person name="Lombin L.H."/>
            <person name="Cattoli G."/>
        </authorList>
    </citation>
    <scope>NUCLEOTIDE SEQUENCE [LARGE SCALE GENOMIC DNA]</scope>
    <source>
        <strain evidence="4 5">UB20</strain>
    </source>
</reference>
<dbReference type="InterPro" id="IPR001647">
    <property type="entry name" value="HTH_TetR"/>
</dbReference>
<accession>A0A1D3US29</accession>
<dbReference type="Pfam" id="PF00440">
    <property type="entry name" value="TetR_N"/>
    <property type="match status" value="1"/>
</dbReference>
<evidence type="ECO:0000256" key="2">
    <source>
        <dbReference type="PROSITE-ProRule" id="PRU00335"/>
    </source>
</evidence>
<dbReference type="InterPro" id="IPR050109">
    <property type="entry name" value="HTH-type_TetR-like_transc_reg"/>
</dbReference>
<dbReference type="InterPro" id="IPR036271">
    <property type="entry name" value="Tet_transcr_reg_TetR-rel_C_sf"/>
</dbReference>
<evidence type="ECO:0000313" key="4">
    <source>
        <dbReference type="EMBL" id="SCQ23066.1"/>
    </source>
</evidence>
<evidence type="ECO:0000256" key="1">
    <source>
        <dbReference type="ARBA" id="ARBA00023125"/>
    </source>
</evidence>
<feature type="DNA-binding region" description="H-T-H motif" evidence="2">
    <location>
        <begin position="47"/>
        <end position="66"/>
    </location>
</feature>
<dbReference type="Gene3D" id="1.10.357.10">
    <property type="entry name" value="Tetracycline Repressor, domain 2"/>
    <property type="match status" value="1"/>
</dbReference>
<sequence>MLDSLHDLILRLNHEVNMRAKKEENMEYKILKAAEKLFLEQGFIRTKMAQIAEEAGCNQALVHYYYRTKELLFEKIYEEKIEQMLSNLLITTSSDAPFEEKILNLISVHFEFLKQNPQLPAFSLNEGLNNSSENMTFLIQKFKKALQTVIIPMEAELKKEIEKGTIRPISTIDLLFTVLSLNIAPFLIAPIFRNVWELSEEEFHALLDQRKEEVSRTILARLKN</sequence>
<feature type="domain" description="HTH tetR-type" evidence="3">
    <location>
        <begin position="24"/>
        <end position="84"/>
    </location>
</feature>
<proteinExistence type="predicted"/>
<gene>
    <name evidence="4" type="ORF">TFUB20_01939</name>
</gene>
<dbReference type="AlphaFoldDB" id="A0A1D3US29"/>
<evidence type="ECO:0000313" key="5">
    <source>
        <dbReference type="Proteomes" id="UP000182057"/>
    </source>
</evidence>
<dbReference type="PANTHER" id="PTHR30328">
    <property type="entry name" value="TRANSCRIPTIONAL REPRESSOR"/>
    <property type="match status" value="1"/>
</dbReference>
<keyword evidence="1 2" id="KW-0238">DNA-binding</keyword>
<dbReference type="PRINTS" id="PR00455">
    <property type="entry name" value="HTHTETR"/>
</dbReference>
<evidence type="ECO:0000259" key="3">
    <source>
        <dbReference type="PROSITE" id="PS50977"/>
    </source>
</evidence>
<protein>
    <submittedName>
        <fullName evidence="4">Putative HTH-type transcriptional regulator</fullName>
    </submittedName>
</protein>
<dbReference type="SUPFAM" id="SSF46689">
    <property type="entry name" value="Homeodomain-like"/>
    <property type="match status" value="1"/>
</dbReference>
<dbReference type="SUPFAM" id="SSF48498">
    <property type="entry name" value="Tetracyclin repressor-like, C-terminal domain"/>
    <property type="match status" value="1"/>
</dbReference>
<dbReference type="Proteomes" id="UP000182057">
    <property type="component" value="Unassembled WGS sequence"/>
</dbReference>
<name>A0A1D3US29_TANFO</name>
<organism evidence="4 5">
    <name type="scientific">Tannerella forsythia</name>
    <name type="common">Bacteroides forsythus</name>
    <dbReference type="NCBI Taxonomy" id="28112"/>
    <lineage>
        <taxon>Bacteria</taxon>
        <taxon>Pseudomonadati</taxon>
        <taxon>Bacteroidota</taxon>
        <taxon>Bacteroidia</taxon>
        <taxon>Bacteroidales</taxon>
        <taxon>Tannerellaceae</taxon>
        <taxon>Tannerella</taxon>
    </lineage>
</organism>
<dbReference type="InterPro" id="IPR009057">
    <property type="entry name" value="Homeodomain-like_sf"/>
</dbReference>
<dbReference type="PROSITE" id="PS50977">
    <property type="entry name" value="HTH_TETR_2"/>
    <property type="match status" value="1"/>
</dbReference>
<dbReference type="PANTHER" id="PTHR30328:SF54">
    <property type="entry name" value="HTH-TYPE TRANSCRIPTIONAL REPRESSOR SCO4008"/>
    <property type="match status" value="1"/>
</dbReference>